<keyword evidence="2" id="KW-1133">Transmembrane helix</keyword>
<evidence type="ECO:0000259" key="3">
    <source>
        <dbReference type="PROSITE" id="PS51352"/>
    </source>
</evidence>
<feature type="compositionally biased region" description="Pro residues" evidence="1">
    <location>
        <begin position="314"/>
        <end position="326"/>
    </location>
</feature>
<comment type="caution">
    <text evidence="4">The sequence shown here is derived from an EMBL/GenBank/DDBJ whole genome shotgun (WGS) entry which is preliminary data.</text>
</comment>
<keyword evidence="2" id="KW-0812">Transmembrane</keyword>
<evidence type="ECO:0000256" key="1">
    <source>
        <dbReference type="SAM" id="MobiDB-lite"/>
    </source>
</evidence>
<dbReference type="EMBL" id="JAQNDN010000007">
    <property type="protein sequence ID" value="MDC0669260.1"/>
    <property type="molecule type" value="Genomic_DNA"/>
</dbReference>
<dbReference type="SUPFAM" id="SSF52833">
    <property type="entry name" value="Thioredoxin-like"/>
    <property type="match status" value="1"/>
</dbReference>
<evidence type="ECO:0000313" key="4">
    <source>
        <dbReference type="EMBL" id="MDC0669260.1"/>
    </source>
</evidence>
<keyword evidence="2" id="KW-0472">Membrane</keyword>
<dbReference type="RefSeq" id="WP_271999011.1">
    <property type="nucleotide sequence ID" value="NZ_JAQNDN010000007.1"/>
</dbReference>
<sequence>MSPPDVPEERLAQILQREVVRRKRITAALVLASCAVTIAGAVTWRERQTLRRAALELAACERTCGLDRRPAEAASFFVPAQTLAAPLAVPDVMSAPLEVLCPDGDIRETTLARAAVTGAVHLVNLWQISCPSCKREFPLLGRALERAGGAVRFLPIDGPSIRPPDDDYHVARSKHGMPAPTLALLERGQDAQLFPALRPLVEGVPLAAGQPMVYPFSFVLDCDARVRWWKLGAVDDREVDVLADLLVDLRSEAACRDDAPLPTACRDSRRSTGRPRPRLDRSGAMVSPRLDEPEPLVDHVPVPDRTAPAVEAPGPKPESSPPPPASPRAEPDAQRLFPSRIACKEHCRQPGLACQIAERGMYACAPPPAAN</sequence>
<dbReference type="Gene3D" id="3.40.30.10">
    <property type="entry name" value="Glutaredoxin"/>
    <property type="match status" value="1"/>
</dbReference>
<protein>
    <submittedName>
        <fullName evidence="4">Thioredoxin family protein</fullName>
    </submittedName>
</protein>
<evidence type="ECO:0000256" key="2">
    <source>
        <dbReference type="SAM" id="Phobius"/>
    </source>
</evidence>
<dbReference type="PROSITE" id="PS51352">
    <property type="entry name" value="THIOREDOXIN_2"/>
    <property type="match status" value="1"/>
</dbReference>
<dbReference type="InterPro" id="IPR036249">
    <property type="entry name" value="Thioredoxin-like_sf"/>
</dbReference>
<organism evidence="4 5">
    <name type="scientific">Nannocystis radixulma</name>
    <dbReference type="NCBI Taxonomy" id="2995305"/>
    <lineage>
        <taxon>Bacteria</taxon>
        <taxon>Pseudomonadati</taxon>
        <taxon>Myxococcota</taxon>
        <taxon>Polyangia</taxon>
        <taxon>Nannocystales</taxon>
        <taxon>Nannocystaceae</taxon>
        <taxon>Nannocystis</taxon>
    </lineage>
</organism>
<feature type="domain" description="Thioredoxin" evidence="3">
    <location>
        <begin position="78"/>
        <end position="251"/>
    </location>
</feature>
<dbReference type="InterPro" id="IPR013766">
    <property type="entry name" value="Thioredoxin_domain"/>
</dbReference>
<feature type="transmembrane region" description="Helical" evidence="2">
    <location>
        <begin position="25"/>
        <end position="44"/>
    </location>
</feature>
<reference evidence="4 5" key="1">
    <citation type="submission" date="2022-11" db="EMBL/GenBank/DDBJ databases">
        <title>Minimal conservation of predation-associated metabolite biosynthetic gene clusters underscores biosynthetic potential of Myxococcota including descriptions for ten novel species: Archangium lansinium sp. nov., Myxococcus landrumus sp. nov., Nannocystis bai.</title>
        <authorList>
            <person name="Ahearne A."/>
            <person name="Stevens C."/>
            <person name="Dowd S."/>
        </authorList>
    </citation>
    <scope>NUCLEOTIDE SEQUENCE [LARGE SCALE GENOMIC DNA]</scope>
    <source>
        <strain evidence="4 5">NCELM</strain>
    </source>
</reference>
<gene>
    <name evidence="4" type="ORF">POL58_16020</name>
</gene>
<name>A0ABT5B557_9BACT</name>
<keyword evidence="5" id="KW-1185">Reference proteome</keyword>
<feature type="region of interest" description="Disordered" evidence="1">
    <location>
        <begin position="259"/>
        <end position="337"/>
    </location>
</feature>
<proteinExistence type="predicted"/>
<accession>A0ABT5B557</accession>
<evidence type="ECO:0000313" key="5">
    <source>
        <dbReference type="Proteomes" id="UP001217838"/>
    </source>
</evidence>
<dbReference type="Proteomes" id="UP001217838">
    <property type="component" value="Unassembled WGS sequence"/>
</dbReference>